<dbReference type="PANTHER" id="PTHR30575">
    <property type="entry name" value="PEPTIDASE M20"/>
    <property type="match status" value="1"/>
</dbReference>
<accession>A0A2X3CB52</accession>
<dbReference type="EMBL" id="UAWN01000011">
    <property type="protein sequence ID" value="SQC14202.1"/>
    <property type="molecule type" value="Genomic_DNA"/>
</dbReference>
<gene>
    <name evidence="1" type="primary">abgB_1</name>
    <name evidence="1" type="ORF">NCTC9128_02284</name>
</gene>
<dbReference type="GO" id="GO:0005737">
    <property type="term" value="C:cytoplasm"/>
    <property type="evidence" value="ECO:0007669"/>
    <property type="project" value="TreeGrafter"/>
</dbReference>
<dbReference type="AlphaFoldDB" id="A0A2X3CB52"/>
<name>A0A2X3CB52_KLEPN</name>
<organism evidence="1 2">
    <name type="scientific">Klebsiella pneumoniae</name>
    <dbReference type="NCBI Taxonomy" id="573"/>
    <lineage>
        <taxon>Bacteria</taxon>
        <taxon>Pseudomonadati</taxon>
        <taxon>Pseudomonadota</taxon>
        <taxon>Gammaproteobacteria</taxon>
        <taxon>Enterobacterales</taxon>
        <taxon>Enterobacteriaceae</taxon>
        <taxon>Klebsiella/Raoultella group</taxon>
        <taxon>Klebsiella</taxon>
        <taxon>Klebsiella pneumoniae complex</taxon>
    </lineage>
</organism>
<dbReference type="GO" id="GO:0046657">
    <property type="term" value="P:folic acid catabolic process"/>
    <property type="evidence" value="ECO:0007669"/>
    <property type="project" value="TreeGrafter"/>
</dbReference>
<dbReference type="Gene3D" id="3.40.630.10">
    <property type="entry name" value="Zn peptidases"/>
    <property type="match status" value="1"/>
</dbReference>
<evidence type="ECO:0000313" key="2">
    <source>
        <dbReference type="Proteomes" id="UP000251088"/>
    </source>
</evidence>
<dbReference type="PANTHER" id="PTHR30575:SF0">
    <property type="entry name" value="XAA-ARG DIPEPTIDASE"/>
    <property type="match status" value="1"/>
</dbReference>
<dbReference type="GO" id="GO:0016805">
    <property type="term" value="F:dipeptidase activity"/>
    <property type="evidence" value="ECO:0007669"/>
    <property type="project" value="TreeGrafter"/>
</dbReference>
<sequence>MRWRPGPATDNVLAGSTDVGDVSWKAPVAQCFSPCFAVGTPLHSWQLVSQGRTSIAHKGMLLAGKVLAATAIRLFSDSALLEASQQELRQVLAERPYRCPIPAEVSPSVLR</sequence>
<dbReference type="InterPro" id="IPR052030">
    <property type="entry name" value="Peptidase_M20/M20A_hydrolases"/>
</dbReference>
<protein>
    <submittedName>
        <fullName evidence="1">Amidohydrolase</fullName>
    </submittedName>
</protein>
<dbReference type="Proteomes" id="UP000251088">
    <property type="component" value="Unassembled WGS sequence"/>
</dbReference>
<keyword evidence="1" id="KW-0378">Hydrolase</keyword>
<dbReference type="GO" id="GO:0071713">
    <property type="term" value="F:para-aminobenzoyl-glutamate hydrolase activity"/>
    <property type="evidence" value="ECO:0007669"/>
    <property type="project" value="TreeGrafter"/>
</dbReference>
<evidence type="ECO:0000313" key="1">
    <source>
        <dbReference type="EMBL" id="SQC14202.1"/>
    </source>
</evidence>
<dbReference type="SUPFAM" id="SSF53187">
    <property type="entry name" value="Zn-dependent exopeptidases"/>
    <property type="match status" value="1"/>
</dbReference>
<reference evidence="1 2" key="1">
    <citation type="submission" date="2018-06" db="EMBL/GenBank/DDBJ databases">
        <authorList>
            <consortium name="Pathogen Informatics"/>
            <person name="Doyle S."/>
        </authorList>
    </citation>
    <scope>NUCLEOTIDE SEQUENCE [LARGE SCALE GENOMIC DNA]</scope>
    <source>
        <strain evidence="1 2">NCTC9128</strain>
    </source>
</reference>
<proteinExistence type="predicted"/>